<feature type="domain" description="GFO/IDH/MocA-like oxidoreductase" evidence="2">
    <location>
        <begin position="128"/>
        <end position="240"/>
    </location>
</feature>
<keyword evidence="4" id="KW-1185">Reference proteome</keyword>
<dbReference type="InterPro" id="IPR000683">
    <property type="entry name" value="Gfo/Idh/MocA-like_OxRdtase_N"/>
</dbReference>
<reference evidence="4" key="1">
    <citation type="journal article" date="2019" name="Int. J. Syst. Evol. Microbiol.">
        <title>The Global Catalogue of Microorganisms (GCM) 10K type strain sequencing project: providing services to taxonomists for standard genome sequencing and annotation.</title>
        <authorList>
            <consortium name="The Broad Institute Genomics Platform"/>
            <consortium name="The Broad Institute Genome Sequencing Center for Infectious Disease"/>
            <person name="Wu L."/>
            <person name="Ma J."/>
        </authorList>
    </citation>
    <scope>NUCLEOTIDE SEQUENCE [LARGE SCALE GENOMIC DNA]</scope>
    <source>
        <strain evidence="4">KCTC 42498</strain>
    </source>
</reference>
<evidence type="ECO:0000313" key="3">
    <source>
        <dbReference type="EMBL" id="MFD2514247.1"/>
    </source>
</evidence>
<dbReference type="InterPro" id="IPR036291">
    <property type="entry name" value="NAD(P)-bd_dom_sf"/>
</dbReference>
<dbReference type="InterPro" id="IPR052515">
    <property type="entry name" value="Gfo/Idh/MocA_Oxidoreductase"/>
</dbReference>
<comment type="caution">
    <text evidence="3">The sequence shown here is derived from an EMBL/GenBank/DDBJ whole genome shotgun (WGS) entry which is preliminary data.</text>
</comment>
<dbReference type="Proteomes" id="UP001597544">
    <property type="component" value="Unassembled WGS sequence"/>
</dbReference>
<dbReference type="EMBL" id="JBHULU010000014">
    <property type="protein sequence ID" value="MFD2514247.1"/>
    <property type="molecule type" value="Genomic_DNA"/>
</dbReference>
<sequence length="304" mass="35005">MKVLIVGLGSIAKKHIKALHGQGIKDIYALRSSRDSLPNENVIDIYSLKEIENHDFDFFLISNITSKHSEIIEQLLFFDRPLFIEKPVFGEVNSMNSALVKRISNLNVPTYVGCSLRFLDCLIEIKNLTKGSIINEVNVYSGSYLPDWRPNSDFRKSYSANKELGGGVHIDLIHELDYVYWIFGEPEATKSAFSAKSSLGIDAYDYAHYLWEYKSFNASVILNYYRRDSKRTLEVVTSERTYLVDLLHNKIFQDSKEIYSSQQRIIDTLDAQMEFFLNNVLTNKITSFNSIDEAYKILELCLQD</sequence>
<gene>
    <name evidence="3" type="ORF">ACFSRY_10250</name>
</gene>
<protein>
    <submittedName>
        <fullName evidence="3">Gfo/Idh/MocA family protein</fullName>
    </submittedName>
</protein>
<proteinExistence type="predicted"/>
<evidence type="ECO:0000259" key="1">
    <source>
        <dbReference type="Pfam" id="PF01408"/>
    </source>
</evidence>
<dbReference type="RefSeq" id="WP_377506450.1">
    <property type="nucleotide sequence ID" value="NZ_JBHULU010000014.1"/>
</dbReference>
<dbReference type="PANTHER" id="PTHR43249:SF1">
    <property type="entry name" value="D-GLUCOSIDE 3-DEHYDROGENASE"/>
    <property type="match status" value="1"/>
</dbReference>
<organism evidence="3 4">
    <name type="scientific">Pontibacter locisalis</name>
    <dbReference type="NCBI Taxonomy" id="1719035"/>
    <lineage>
        <taxon>Bacteria</taxon>
        <taxon>Pseudomonadati</taxon>
        <taxon>Bacteroidota</taxon>
        <taxon>Cytophagia</taxon>
        <taxon>Cytophagales</taxon>
        <taxon>Hymenobacteraceae</taxon>
        <taxon>Pontibacter</taxon>
    </lineage>
</organism>
<dbReference type="Gene3D" id="3.30.360.10">
    <property type="entry name" value="Dihydrodipicolinate Reductase, domain 2"/>
    <property type="match status" value="1"/>
</dbReference>
<dbReference type="Pfam" id="PF01408">
    <property type="entry name" value="GFO_IDH_MocA"/>
    <property type="match status" value="1"/>
</dbReference>
<accession>A0ABW5IMT1</accession>
<dbReference type="Pfam" id="PF22725">
    <property type="entry name" value="GFO_IDH_MocA_C3"/>
    <property type="match status" value="1"/>
</dbReference>
<dbReference type="Gene3D" id="3.40.50.720">
    <property type="entry name" value="NAD(P)-binding Rossmann-like Domain"/>
    <property type="match status" value="1"/>
</dbReference>
<dbReference type="SUPFAM" id="SSF55347">
    <property type="entry name" value="Glyceraldehyde-3-phosphate dehydrogenase-like, C-terminal domain"/>
    <property type="match status" value="1"/>
</dbReference>
<name>A0ABW5IMT1_9BACT</name>
<evidence type="ECO:0000313" key="4">
    <source>
        <dbReference type="Proteomes" id="UP001597544"/>
    </source>
</evidence>
<dbReference type="InterPro" id="IPR055170">
    <property type="entry name" value="GFO_IDH_MocA-like_dom"/>
</dbReference>
<evidence type="ECO:0000259" key="2">
    <source>
        <dbReference type="Pfam" id="PF22725"/>
    </source>
</evidence>
<feature type="domain" description="Gfo/Idh/MocA-like oxidoreductase N-terminal" evidence="1">
    <location>
        <begin position="1"/>
        <end position="96"/>
    </location>
</feature>
<dbReference type="SUPFAM" id="SSF51735">
    <property type="entry name" value="NAD(P)-binding Rossmann-fold domains"/>
    <property type="match status" value="1"/>
</dbReference>
<dbReference type="PANTHER" id="PTHR43249">
    <property type="entry name" value="UDP-N-ACETYL-2-AMINO-2-DEOXY-D-GLUCURONATE OXIDASE"/>
    <property type="match status" value="1"/>
</dbReference>